<evidence type="ECO:0000313" key="2">
    <source>
        <dbReference type="EMBL" id="TFD56752.1"/>
    </source>
</evidence>
<name>A0A4R9ACZ1_9MICO</name>
<dbReference type="OrthoDB" id="3268648at2"/>
<reference evidence="2 3" key="1">
    <citation type="submission" date="2019-03" db="EMBL/GenBank/DDBJ databases">
        <title>Genomics of glacier-inhabiting Cryobacterium strains.</title>
        <authorList>
            <person name="Liu Q."/>
            <person name="Xin Y.-H."/>
        </authorList>
    </citation>
    <scope>NUCLEOTIDE SEQUENCE [LARGE SCALE GENOMIC DNA]</scope>
    <source>
        <strain evidence="2 3">Sr39</strain>
    </source>
</reference>
<accession>A0A4R9ACZ1</accession>
<dbReference type="InterPro" id="IPR002477">
    <property type="entry name" value="Peptidoglycan-bd-like"/>
</dbReference>
<dbReference type="Proteomes" id="UP000298170">
    <property type="component" value="Unassembled WGS sequence"/>
</dbReference>
<dbReference type="InterPro" id="IPR036366">
    <property type="entry name" value="PGBDSf"/>
</dbReference>
<dbReference type="SUPFAM" id="SSF47090">
    <property type="entry name" value="PGBD-like"/>
    <property type="match status" value="1"/>
</dbReference>
<protein>
    <submittedName>
        <fullName evidence="2">Peptidoglycan-binding protein</fullName>
    </submittedName>
</protein>
<comment type="caution">
    <text evidence="2">The sequence shown here is derived from an EMBL/GenBank/DDBJ whole genome shotgun (WGS) entry which is preliminary data.</text>
</comment>
<gene>
    <name evidence="2" type="ORF">E3T39_15560</name>
</gene>
<keyword evidence="3" id="KW-1185">Reference proteome</keyword>
<dbReference type="AlphaFoldDB" id="A0A4R9ACZ1"/>
<proteinExistence type="predicted"/>
<evidence type="ECO:0000313" key="3">
    <source>
        <dbReference type="Proteomes" id="UP000298170"/>
    </source>
</evidence>
<dbReference type="EMBL" id="SOHJ01000015">
    <property type="protein sequence ID" value="TFD56752.1"/>
    <property type="molecule type" value="Genomic_DNA"/>
</dbReference>
<dbReference type="Gene3D" id="1.10.101.10">
    <property type="entry name" value="PGBD-like superfamily/PGBD"/>
    <property type="match status" value="1"/>
</dbReference>
<dbReference type="RefSeq" id="WP_134516810.1">
    <property type="nucleotide sequence ID" value="NZ_SOHJ01000015.1"/>
</dbReference>
<dbReference type="Pfam" id="PF01471">
    <property type="entry name" value="PG_binding_1"/>
    <property type="match status" value="1"/>
</dbReference>
<feature type="domain" description="Peptidoglycan binding-like" evidence="1">
    <location>
        <begin position="129"/>
        <end position="176"/>
    </location>
</feature>
<sequence length="359" mass="36005">MSDAAAVRSPRWARWVTGLLVAVGAGAGVGWAAATALTPPRDVVATTAFTLVEVVAGEVGSSINLNTVAQWTPEPAGSNQAVGTVTSVNVSAGQSVAAGATLYTVNLRPVVIAQGQIPAFRALAQDAAGADVTQLQQALTDLGLYTGAVDGKFGARTKTAVKAWQKALGVPADGVVQPGDVIFVPTLPTQVALDTEIIARGALLAGGENVVRALPPAPVFTVPVGESQAALMPTGTRVEITSIDGGLWEGFVTEQLADETGMIVITLAGKDGALICADACASIPMTEQSLLSSRIVTVESIAGLIVPSAALLSAADGTASVVDNSGVNHPVTVVTGARGMSIIDGVADGTSVRVPATAE</sequence>
<evidence type="ECO:0000259" key="1">
    <source>
        <dbReference type="Pfam" id="PF01471"/>
    </source>
</evidence>
<organism evidence="2 3">
    <name type="scientific">Cryobacterium suzukii</name>
    <dbReference type="NCBI Taxonomy" id="1259198"/>
    <lineage>
        <taxon>Bacteria</taxon>
        <taxon>Bacillati</taxon>
        <taxon>Actinomycetota</taxon>
        <taxon>Actinomycetes</taxon>
        <taxon>Micrococcales</taxon>
        <taxon>Microbacteriaceae</taxon>
        <taxon>Cryobacterium</taxon>
    </lineage>
</organism>
<dbReference type="InterPro" id="IPR036365">
    <property type="entry name" value="PGBD-like_sf"/>
</dbReference>